<accession>A0A382MDE9</accession>
<dbReference type="InterPro" id="IPR040487">
    <property type="entry name" value="Peptidase_M23_N"/>
</dbReference>
<protein>
    <recommendedName>
        <fullName evidence="1">Peptidase family M23 N-terminal domain-containing protein</fullName>
    </recommendedName>
</protein>
<dbReference type="Pfam" id="PF18421">
    <property type="entry name" value="Peptidase_M23_N"/>
    <property type="match status" value="1"/>
</dbReference>
<dbReference type="AlphaFoldDB" id="A0A382MDE9"/>
<dbReference type="Gene3D" id="2.60.40.1590">
    <property type="entry name" value="Peptidoglycan hydrolase domains"/>
    <property type="match status" value="1"/>
</dbReference>
<dbReference type="EMBL" id="UINC01092727">
    <property type="protein sequence ID" value="SVC46558.1"/>
    <property type="molecule type" value="Genomic_DNA"/>
</dbReference>
<organism evidence="2">
    <name type="scientific">marine metagenome</name>
    <dbReference type="NCBI Taxonomy" id="408172"/>
    <lineage>
        <taxon>unclassified sequences</taxon>
        <taxon>metagenomes</taxon>
        <taxon>ecological metagenomes</taxon>
    </lineage>
</organism>
<sequence>MVIGENKNWNAIVGIPLKIELGEHKLKVINDGIEANYLFDVVNKDYEKQYLTVKNKRHVNPNDEDMLRISKERKLISK</sequence>
<reference evidence="2" key="1">
    <citation type="submission" date="2018-05" db="EMBL/GenBank/DDBJ databases">
        <authorList>
            <person name="Lanie J.A."/>
            <person name="Ng W.-L."/>
            <person name="Kazmierczak K.M."/>
            <person name="Andrzejewski T.M."/>
            <person name="Davidsen T.M."/>
            <person name="Wayne K.J."/>
            <person name="Tettelin H."/>
            <person name="Glass J.I."/>
            <person name="Rusch D."/>
            <person name="Podicherti R."/>
            <person name="Tsui H.-C.T."/>
            <person name="Winkler M.E."/>
        </authorList>
    </citation>
    <scope>NUCLEOTIDE SEQUENCE</scope>
</reference>
<gene>
    <name evidence="2" type="ORF">METZ01_LOCUS299412</name>
</gene>
<evidence type="ECO:0000313" key="2">
    <source>
        <dbReference type="EMBL" id="SVC46558.1"/>
    </source>
</evidence>
<feature type="non-terminal residue" evidence="2">
    <location>
        <position position="78"/>
    </location>
</feature>
<name>A0A382MDE9_9ZZZZ</name>
<evidence type="ECO:0000259" key="1">
    <source>
        <dbReference type="Pfam" id="PF18421"/>
    </source>
</evidence>
<feature type="domain" description="Peptidase family M23 N-terminal" evidence="1">
    <location>
        <begin position="2"/>
        <end position="44"/>
    </location>
</feature>
<proteinExistence type="predicted"/>